<dbReference type="EMBL" id="JAULSV010000005">
    <property type="protein sequence ID" value="KAK0643231.1"/>
    <property type="molecule type" value="Genomic_DNA"/>
</dbReference>
<evidence type="ECO:0000313" key="2">
    <source>
        <dbReference type="Proteomes" id="UP001174936"/>
    </source>
</evidence>
<comment type="caution">
    <text evidence="1">The sequence shown here is derived from an EMBL/GenBank/DDBJ whole genome shotgun (WGS) entry which is preliminary data.</text>
</comment>
<keyword evidence="2" id="KW-1185">Reference proteome</keyword>
<dbReference type="AlphaFoldDB" id="A0AA39XZN5"/>
<accession>A0AA39XZN5</accession>
<reference evidence="1" key="1">
    <citation type="submission" date="2023-06" db="EMBL/GenBank/DDBJ databases">
        <title>Genome-scale phylogeny and comparative genomics of the fungal order Sordariales.</title>
        <authorList>
            <consortium name="Lawrence Berkeley National Laboratory"/>
            <person name="Hensen N."/>
            <person name="Bonometti L."/>
            <person name="Westerberg I."/>
            <person name="Brannstrom I.O."/>
            <person name="Guillou S."/>
            <person name="Cros-Aarteil S."/>
            <person name="Calhoun S."/>
            <person name="Haridas S."/>
            <person name="Kuo A."/>
            <person name="Mondo S."/>
            <person name="Pangilinan J."/>
            <person name="Riley R."/>
            <person name="Labutti K."/>
            <person name="Andreopoulos B."/>
            <person name="Lipzen A."/>
            <person name="Chen C."/>
            <person name="Yanf M."/>
            <person name="Daum C."/>
            <person name="Ng V."/>
            <person name="Clum A."/>
            <person name="Steindorff A."/>
            <person name="Ohm R."/>
            <person name="Martin F."/>
            <person name="Silar P."/>
            <person name="Natvig D."/>
            <person name="Lalanne C."/>
            <person name="Gautier V."/>
            <person name="Ament-Velasquez S.L."/>
            <person name="Kruys A."/>
            <person name="Hutchinson M.I."/>
            <person name="Powell A.J."/>
            <person name="Barry K."/>
            <person name="Miller A.N."/>
            <person name="Grigoriev I.V."/>
            <person name="Debuchy R."/>
            <person name="Gladieux P."/>
            <person name="Thoren M.H."/>
            <person name="Johannesson H."/>
        </authorList>
    </citation>
    <scope>NUCLEOTIDE SEQUENCE</scope>
    <source>
        <strain evidence="1">SMH2532-1</strain>
    </source>
</reference>
<name>A0AA39XZN5_9PEZI</name>
<sequence length="74" mass="7952">MASLRLQFNGLGPVGRAVGTCGVTRSGSAGRRGWCLSITDGPRSFMVFAYGPDSGCLWSRIRPLKVSSQRCLFV</sequence>
<evidence type="ECO:0000313" key="1">
    <source>
        <dbReference type="EMBL" id="KAK0643231.1"/>
    </source>
</evidence>
<proteinExistence type="predicted"/>
<protein>
    <submittedName>
        <fullName evidence="1">Uncharacterized protein</fullName>
    </submittedName>
</protein>
<organism evidence="1 2">
    <name type="scientific">Cercophora newfieldiana</name>
    <dbReference type="NCBI Taxonomy" id="92897"/>
    <lineage>
        <taxon>Eukaryota</taxon>
        <taxon>Fungi</taxon>
        <taxon>Dikarya</taxon>
        <taxon>Ascomycota</taxon>
        <taxon>Pezizomycotina</taxon>
        <taxon>Sordariomycetes</taxon>
        <taxon>Sordariomycetidae</taxon>
        <taxon>Sordariales</taxon>
        <taxon>Lasiosphaeriaceae</taxon>
        <taxon>Cercophora</taxon>
    </lineage>
</organism>
<dbReference type="Proteomes" id="UP001174936">
    <property type="component" value="Unassembled WGS sequence"/>
</dbReference>
<gene>
    <name evidence="1" type="ORF">B0T16DRAFT_178840</name>
</gene>